<keyword evidence="3" id="KW-1185">Reference proteome</keyword>
<proteinExistence type="predicted"/>
<dbReference type="PROSITE" id="PS51186">
    <property type="entry name" value="GNAT"/>
    <property type="match status" value="1"/>
</dbReference>
<dbReference type="Proteomes" id="UP001596150">
    <property type="component" value="Unassembled WGS sequence"/>
</dbReference>
<dbReference type="InterPro" id="IPR052777">
    <property type="entry name" value="Acetyltransferase_Enz"/>
</dbReference>
<evidence type="ECO:0000313" key="3">
    <source>
        <dbReference type="Proteomes" id="UP001596150"/>
    </source>
</evidence>
<dbReference type="EMBL" id="JBHSML010000003">
    <property type="protein sequence ID" value="MFC5516428.1"/>
    <property type="molecule type" value="Genomic_DNA"/>
</dbReference>
<organism evidence="2 3">
    <name type="scientific">Kaistia terrae</name>
    <dbReference type="NCBI Taxonomy" id="537017"/>
    <lineage>
        <taxon>Bacteria</taxon>
        <taxon>Pseudomonadati</taxon>
        <taxon>Pseudomonadota</taxon>
        <taxon>Alphaproteobacteria</taxon>
        <taxon>Hyphomicrobiales</taxon>
        <taxon>Kaistiaceae</taxon>
        <taxon>Kaistia</taxon>
    </lineage>
</organism>
<evidence type="ECO:0000259" key="1">
    <source>
        <dbReference type="PROSITE" id="PS51186"/>
    </source>
</evidence>
<gene>
    <name evidence="2" type="ORF">ACFPP9_11655</name>
</gene>
<dbReference type="InterPro" id="IPR016181">
    <property type="entry name" value="Acyl_CoA_acyltransferase"/>
</dbReference>
<accession>A0ABW0PWA4</accession>
<dbReference type="PANTHER" id="PTHR43305">
    <property type="entry name" value="FAMILY N-ACETYLTRANSFERASE, PUTATIVE (AFU_ORTHOLOGUE AFUA_2G01380)-RELATED"/>
    <property type="match status" value="1"/>
</dbReference>
<dbReference type="CDD" id="cd04301">
    <property type="entry name" value="NAT_SF"/>
    <property type="match status" value="1"/>
</dbReference>
<evidence type="ECO:0000313" key="2">
    <source>
        <dbReference type="EMBL" id="MFC5516428.1"/>
    </source>
</evidence>
<reference evidence="3" key="1">
    <citation type="journal article" date="2019" name="Int. J. Syst. Evol. Microbiol.">
        <title>The Global Catalogue of Microorganisms (GCM) 10K type strain sequencing project: providing services to taxonomists for standard genome sequencing and annotation.</title>
        <authorList>
            <consortium name="The Broad Institute Genomics Platform"/>
            <consortium name="The Broad Institute Genome Sequencing Center for Infectious Disease"/>
            <person name="Wu L."/>
            <person name="Ma J."/>
        </authorList>
    </citation>
    <scope>NUCLEOTIDE SEQUENCE [LARGE SCALE GENOMIC DNA]</scope>
    <source>
        <strain evidence="3">KACC 12633</strain>
    </source>
</reference>
<dbReference type="SUPFAM" id="SSF55729">
    <property type="entry name" value="Acyl-CoA N-acyltransferases (Nat)"/>
    <property type="match status" value="1"/>
</dbReference>
<comment type="caution">
    <text evidence="2">The sequence shown here is derived from an EMBL/GenBank/DDBJ whole genome shotgun (WGS) entry which is preliminary data.</text>
</comment>
<dbReference type="Pfam" id="PF00583">
    <property type="entry name" value="Acetyltransf_1"/>
    <property type="match status" value="1"/>
</dbReference>
<dbReference type="RefSeq" id="WP_266344317.1">
    <property type="nucleotide sequence ID" value="NZ_JAPKNH010000004.1"/>
</dbReference>
<protein>
    <submittedName>
        <fullName evidence="2">GNAT family N-acetyltransferase</fullName>
    </submittedName>
</protein>
<dbReference type="InterPro" id="IPR000182">
    <property type="entry name" value="GNAT_dom"/>
</dbReference>
<sequence length="161" mass="17139">MLPRRFSIDPIGTERDLSDAVALIRAYAASLPIDLAFQDFEAEMLAMPGKYAPPAGALLLARGVEGAALGCVGLRPLPDPGECEMKRLYVAPAGRGLGVGRALLTAVVSAAEQIGYRRMLLDTLPSMQAAISLYEQAGFAPIAPYYETPVAGTRFMARALR</sequence>
<dbReference type="PANTHER" id="PTHR43305:SF1">
    <property type="entry name" value="FAMILY N-ACETYLTRANSFERASE, PUTATIVE (AFU_ORTHOLOGUE AFUA_2G01380)-RELATED"/>
    <property type="match status" value="1"/>
</dbReference>
<name>A0ABW0PWA4_9HYPH</name>
<feature type="domain" description="N-acetyltransferase" evidence="1">
    <location>
        <begin position="6"/>
        <end position="161"/>
    </location>
</feature>
<dbReference type="Gene3D" id="3.40.630.30">
    <property type="match status" value="1"/>
</dbReference>